<dbReference type="RefSeq" id="WP_008329473.1">
    <property type="nucleotide sequence ID" value="NZ_CH902578.1"/>
</dbReference>
<feature type="chain" id="PRO_5002661313" description="Transferrin-binding protein B C-lobe/N-lobe beta barrel domain-containing protein" evidence="1">
    <location>
        <begin position="20"/>
        <end position="221"/>
    </location>
</feature>
<evidence type="ECO:0000313" key="3">
    <source>
        <dbReference type="Proteomes" id="UP000002931"/>
    </source>
</evidence>
<evidence type="ECO:0008006" key="4">
    <source>
        <dbReference type="Google" id="ProtNLM"/>
    </source>
</evidence>
<dbReference type="EMBL" id="AAMT01000039">
    <property type="protein sequence ID" value="EAQ10424.1"/>
    <property type="molecule type" value="Genomic_DNA"/>
</dbReference>
<dbReference type="PROSITE" id="PS51257">
    <property type="entry name" value="PROKAR_LIPOPROTEIN"/>
    <property type="match status" value="1"/>
</dbReference>
<name>A3VMU4_9RHOB</name>
<organism evidence="2 3">
    <name type="scientific">Maritimibacter alkaliphilus HTCC2654</name>
    <dbReference type="NCBI Taxonomy" id="314271"/>
    <lineage>
        <taxon>Bacteria</taxon>
        <taxon>Pseudomonadati</taxon>
        <taxon>Pseudomonadota</taxon>
        <taxon>Alphaproteobacteria</taxon>
        <taxon>Rhodobacterales</taxon>
        <taxon>Roseobacteraceae</taxon>
        <taxon>Maritimibacter</taxon>
    </lineage>
</organism>
<keyword evidence="3" id="KW-1185">Reference proteome</keyword>
<evidence type="ECO:0000256" key="1">
    <source>
        <dbReference type="SAM" id="SignalP"/>
    </source>
</evidence>
<feature type="signal peptide" evidence="1">
    <location>
        <begin position="1"/>
        <end position="19"/>
    </location>
</feature>
<gene>
    <name evidence="2" type="ORF">RB2654_05475</name>
</gene>
<comment type="caution">
    <text evidence="2">The sequence shown here is derived from an EMBL/GenBank/DDBJ whole genome shotgun (WGS) entry which is preliminary data.</text>
</comment>
<dbReference type="AlphaFoldDB" id="A3VMU4"/>
<accession>A3VMU4</accession>
<keyword evidence="1" id="KW-0732">Signal</keyword>
<protein>
    <recommendedName>
        <fullName evidence="4">Transferrin-binding protein B C-lobe/N-lobe beta barrel domain-containing protein</fullName>
    </recommendedName>
</protein>
<evidence type="ECO:0000313" key="2">
    <source>
        <dbReference type="EMBL" id="EAQ10424.1"/>
    </source>
</evidence>
<dbReference type="eggNOG" id="ENOG502ZT6D">
    <property type="taxonomic scope" value="Bacteria"/>
</dbReference>
<dbReference type="Proteomes" id="UP000002931">
    <property type="component" value="Unassembled WGS sequence"/>
</dbReference>
<reference evidence="2 3" key="1">
    <citation type="journal article" date="2010" name="J. Bacteriol.">
        <title>Genome sequences of Pelagibaca bermudensis HTCC2601T and Maritimibacter alkaliphilus HTCC2654T, the type strains of two marine Roseobacter genera.</title>
        <authorList>
            <person name="Thrash J.C."/>
            <person name="Cho J.C."/>
            <person name="Ferriera S."/>
            <person name="Johnson J."/>
            <person name="Vergin K.L."/>
            <person name="Giovannoni S.J."/>
        </authorList>
    </citation>
    <scope>NUCLEOTIDE SEQUENCE [LARGE SCALE GENOMIC DNA]</scope>
    <source>
        <strain evidence="2 3">HTCC2654</strain>
    </source>
</reference>
<sequence length="221" mass="22151">MKLKLSGLLVTALALSACATSTTGVTTTTTTTTTTTSGSGSVTTTSSEVVLFDSRELPNAEARRTLAWSNVEFGAVNDTTLGGVDFVVGTQRETARGYTGVRAGTDIGVTVATGTATYTTDYTVLQLDNLTSDGTNLSGDLIRDSGQIVLTADFDTGGLTGTDKDLVVAGTIAGDNLGGAVTYRSTAGILGGNIGDKGVAGAFHGSGADTVFAGGFIGPQD</sequence>
<proteinExistence type="predicted"/>
<dbReference type="HOGENOM" id="CLU_1249392_0_0_5"/>